<evidence type="ECO:0000313" key="2">
    <source>
        <dbReference type="Proteomes" id="UP000054560"/>
    </source>
</evidence>
<proteinExistence type="predicted"/>
<reference evidence="1 2" key="1">
    <citation type="submission" date="2011-02" db="EMBL/GenBank/DDBJ databases">
        <title>The Genome Sequence of Sphaeroforma arctica JP610.</title>
        <authorList>
            <consortium name="The Broad Institute Genome Sequencing Platform"/>
            <person name="Russ C."/>
            <person name="Cuomo C."/>
            <person name="Young S.K."/>
            <person name="Zeng Q."/>
            <person name="Gargeya S."/>
            <person name="Alvarado L."/>
            <person name="Berlin A."/>
            <person name="Chapman S.B."/>
            <person name="Chen Z."/>
            <person name="Freedman E."/>
            <person name="Gellesch M."/>
            <person name="Goldberg J."/>
            <person name="Griggs A."/>
            <person name="Gujja S."/>
            <person name="Heilman E."/>
            <person name="Heiman D."/>
            <person name="Howarth C."/>
            <person name="Mehta T."/>
            <person name="Neiman D."/>
            <person name="Pearson M."/>
            <person name="Roberts A."/>
            <person name="Saif S."/>
            <person name="Shea T."/>
            <person name="Shenoy N."/>
            <person name="Sisk P."/>
            <person name="Stolte C."/>
            <person name="Sykes S."/>
            <person name="White J."/>
            <person name="Yandava C."/>
            <person name="Burger G."/>
            <person name="Gray M.W."/>
            <person name="Holland P.W.H."/>
            <person name="King N."/>
            <person name="Lang F.B.F."/>
            <person name="Roger A.J."/>
            <person name="Ruiz-Trillo I."/>
            <person name="Haas B."/>
            <person name="Nusbaum C."/>
            <person name="Birren B."/>
        </authorList>
    </citation>
    <scope>NUCLEOTIDE SEQUENCE [LARGE SCALE GENOMIC DNA]</scope>
    <source>
        <strain evidence="1 2">JP610</strain>
    </source>
</reference>
<dbReference type="AlphaFoldDB" id="A0A0L0EYM0"/>
<evidence type="ECO:0000313" key="1">
    <source>
        <dbReference type="EMBL" id="KNC69484.1"/>
    </source>
</evidence>
<organism evidence="1 2">
    <name type="scientific">Sphaeroforma arctica JP610</name>
    <dbReference type="NCBI Taxonomy" id="667725"/>
    <lineage>
        <taxon>Eukaryota</taxon>
        <taxon>Ichthyosporea</taxon>
        <taxon>Ichthyophonida</taxon>
        <taxon>Sphaeroforma</taxon>
    </lineage>
</organism>
<sequence>IDANIAREEREDENDFATDFPDNKYLTVEFVMDRDAELAMQDICAKVDIPGYYS</sequence>
<protein>
    <submittedName>
        <fullName evidence="1">Uncharacterized protein</fullName>
    </submittedName>
</protein>
<name>A0A0L0EYM0_9EUKA</name>
<dbReference type="Proteomes" id="UP000054560">
    <property type="component" value="Unassembled WGS sequence"/>
</dbReference>
<dbReference type="EMBL" id="KQ254777">
    <property type="protein sequence ID" value="KNC69484.1"/>
    <property type="molecule type" value="Genomic_DNA"/>
</dbReference>
<dbReference type="RefSeq" id="XP_014143386.1">
    <property type="nucleotide sequence ID" value="XM_014287911.1"/>
</dbReference>
<gene>
    <name evidence="1" type="ORF">SARC_18005</name>
</gene>
<accession>A0A0L0EYM0</accession>
<feature type="non-terminal residue" evidence="1">
    <location>
        <position position="1"/>
    </location>
</feature>
<keyword evidence="2" id="KW-1185">Reference proteome</keyword>
<dbReference type="GeneID" id="25918509"/>
<feature type="non-terminal residue" evidence="1">
    <location>
        <position position="54"/>
    </location>
</feature>